<feature type="region of interest" description="Disordered" evidence="1">
    <location>
        <begin position="164"/>
        <end position="197"/>
    </location>
</feature>
<dbReference type="HOGENOM" id="CLU_1073735_0_0_1"/>
<organism evidence="2 3">
    <name type="scientific">Drechslerella stenobrocha 248</name>
    <dbReference type="NCBI Taxonomy" id="1043628"/>
    <lineage>
        <taxon>Eukaryota</taxon>
        <taxon>Fungi</taxon>
        <taxon>Dikarya</taxon>
        <taxon>Ascomycota</taxon>
        <taxon>Pezizomycotina</taxon>
        <taxon>Orbiliomycetes</taxon>
        <taxon>Orbiliales</taxon>
        <taxon>Orbiliaceae</taxon>
        <taxon>Drechslerella</taxon>
    </lineage>
</organism>
<name>W7I6A0_9PEZI</name>
<dbReference type="OrthoDB" id="5430124at2759"/>
<sequence>MNINFHIDGSEAVQEAARPYVRAQDHEMHRDFVTGMFKSGATQKNIVNALKAERGVTITLSRLKNLCVGWNLSNKNLTKARKLHIRESIRKRQDVHGKTEHLVRLQASGRELNPKELHSIMDLSPSCFEGIAPSPAGGDILIMTPAALNDDQEENAGGLDATVAGARDAADEEPTELPDSSDAEVSDSNATNGDRHEVAENYDVEMDTIGSAQAAHDTGVSRMAMLLSYINTKTQVKHHAILAMAIYRDYIRSGTHLEG</sequence>
<evidence type="ECO:0000313" key="3">
    <source>
        <dbReference type="Proteomes" id="UP000024837"/>
    </source>
</evidence>
<evidence type="ECO:0008006" key="4">
    <source>
        <dbReference type="Google" id="ProtNLM"/>
    </source>
</evidence>
<reference evidence="2 3" key="1">
    <citation type="submission" date="2013-05" db="EMBL/GenBank/DDBJ databases">
        <title>Drechslerella stenobrocha genome reveals carnivorous origination and mechanical trapping mechanism of predatory fungi.</title>
        <authorList>
            <person name="Liu X."/>
            <person name="Zhang W."/>
            <person name="Liu K."/>
        </authorList>
    </citation>
    <scope>NUCLEOTIDE SEQUENCE [LARGE SCALE GENOMIC DNA]</scope>
    <source>
        <strain evidence="2 3">248</strain>
    </source>
</reference>
<evidence type="ECO:0000256" key="1">
    <source>
        <dbReference type="SAM" id="MobiDB-lite"/>
    </source>
</evidence>
<keyword evidence="3" id="KW-1185">Reference proteome</keyword>
<dbReference type="EMBL" id="KI966443">
    <property type="protein sequence ID" value="EWC44290.1"/>
    <property type="molecule type" value="Genomic_DNA"/>
</dbReference>
<proteinExistence type="predicted"/>
<dbReference type="AlphaFoldDB" id="W7I6A0"/>
<dbReference type="Proteomes" id="UP000024837">
    <property type="component" value="Unassembled WGS sequence"/>
</dbReference>
<gene>
    <name evidence="2" type="ORF">DRE_01116</name>
</gene>
<protein>
    <recommendedName>
        <fullName evidence="4">Clr5 domain-containing protein</fullName>
    </recommendedName>
</protein>
<evidence type="ECO:0000313" key="2">
    <source>
        <dbReference type="EMBL" id="EWC44290.1"/>
    </source>
</evidence>
<feature type="compositionally biased region" description="Acidic residues" evidence="1">
    <location>
        <begin position="170"/>
        <end position="185"/>
    </location>
</feature>
<accession>W7I6A0</accession>